<proteinExistence type="inferred from homology"/>
<dbReference type="EMBL" id="CP049109">
    <property type="protein sequence ID" value="QIG80053.1"/>
    <property type="molecule type" value="Genomic_DNA"/>
</dbReference>
<dbReference type="UniPathway" id="UPA00314">
    <property type="reaction ID" value="UER00076"/>
</dbReference>
<dbReference type="Gene3D" id="3.40.50.720">
    <property type="entry name" value="NAD(P)-binding Rossmann-like Domain"/>
    <property type="match status" value="1"/>
</dbReference>
<dbReference type="NCBIfam" id="TIGR00936">
    <property type="entry name" value="ahcY"/>
    <property type="match status" value="1"/>
</dbReference>
<comment type="similarity">
    <text evidence="1 5 9">Belongs to the adenosylhomocysteinase family.</text>
</comment>
<evidence type="ECO:0000256" key="7">
    <source>
        <dbReference type="PIRSR" id="PIRSR001109-2"/>
    </source>
</evidence>
<organism evidence="11 12">
    <name type="scientific">Stakelama tenebrarum</name>
    <dbReference type="NCBI Taxonomy" id="2711215"/>
    <lineage>
        <taxon>Bacteria</taxon>
        <taxon>Pseudomonadati</taxon>
        <taxon>Pseudomonadota</taxon>
        <taxon>Alphaproteobacteria</taxon>
        <taxon>Sphingomonadales</taxon>
        <taxon>Sphingomonadaceae</taxon>
        <taxon>Stakelama</taxon>
    </lineage>
</organism>
<feature type="binding site" evidence="5 7">
    <location>
        <position position="280"/>
    </location>
    <ligand>
        <name>NAD(+)</name>
        <dbReference type="ChEBI" id="CHEBI:57540"/>
    </ligand>
</feature>
<evidence type="ECO:0000313" key="11">
    <source>
        <dbReference type="EMBL" id="QIG80053.1"/>
    </source>
</evidence>
<protein>
    <recommendedName>
        <fullName evidence="5">Adenosylhomocysteinase</fullName>
        <ecNumber evidence="5">3.13.2.1</ecNumber>
    </recommendedName>
    <alternativeName>
        <fullName evidence="5">S-adenosyl-L-homocysteine hydrolase</fullName>
        <shortName evidence="5">AdoHcyase</shortName>
    </alternativeName>
</protein>
<evidence type="ECO:0000256" key="4">
    <source>
        <dbReference type="ARBA" id="ARBA00023027"/>
    </source>
</evidence>
<dbReference type="HAMAP" id="MF_00563">
    <property type="entry name" value="AdoHcyase"/>
    <property type="match status" value="1"/>
</dbReference>
<dbReference type="SMART" id="SM00997">
    <property type="entry name" value="AdoHcyase_NAD"/>
    <property type="match status" value="1"/>
</dbReference>
<comment type="catalytic activity">
    <reaction evidence="5 8">
        <text>S-adenosyl-L-homocysteine + H2O = L-homocysteine + adenosine</text>
        <dbReference type="Rhea" id="RHEA:21708"/>
        <dbReference type="ChEBI" id="CHEBI:15377"/>
        <dbReference type="ChEBI" id="CHEBI:16335"/>
        <dbReference type="ChEBI" id="CHEBI:57856"/>
        <dbReference type="ChEBI" id="CHEBI:58199"/>
        <dbReference type="EC" id="3.13.2.1"/>
    </reaction>
</comment>
<feature type="binding site" evidence="5 6">
    <location>
        <position position="193"/>
    </location>
    <ligand>
        <name>substrate</name>
    </ligand>
</feature>
<dbReference type="GO" id="GO:0033353">
    <property type="term" value="P:S-adenosylmethionine cycle"/>
    <property type="evidence" value="ECO:0007669"/>
    <property type="project" value="TreeGrafter"/>
</dbReference>
<sequence length="467" mass="51197">MATVAERPDRVIKDLSLAPWGRKEIDIAETEMPGLMALREEYGSAQPLKGARITGSLHMTIQTAVLIETLTALGAEVRWATCNIYSTQDHAAAAIAEKNIPVFAVKGETVAEYWDYVARIFDWGDQTANMILDDGGDATMFALWGARVEAGETLPEPENEEEIEMQRSLKAFLKERPGYLTETVKNIKGVSEETTTGVHRLYHIAKAGKLPFPAINVNDSVTKSKFDNLYGCKESLVDAIRRATDVMLAGKVAVVAGFGDVGKGSADSLRNGGARVLVTEIDPICALQAAMEGYEVVSMDEAVKRADIFVTATGNADVITADHMKKMKNMAIVCNIGHFDSEIQISGLSNYKWTEIKPQVDEVEFPEGNKIIVLAKGRLVNLGCATGHPSFVMSASFTNQTLAQIELWTKGEQYKNDVYVLPKHLDEKVAALHLEKLGVQLTKLSEKQAAYIGVPVEGPFKPDHYRY</sequence>
<dbReference type="InterPro" id="IPR036291">
    <property type="entry name" value="NAD(P)-bd_dom_sf"/>
</dbReference>
<dbReference type="InterPro" id="IPR020082">
    <property type="entry name" value="S-Ado-L-homoCys_hydrolase_CS"/>
</dbReference>
<dbReference type="InterPro" id="IPR015878">
    <property type="entry name" value="Ado_hCys_hydrolase_NAD-bd"/>
</dbReference>
<keyword evidence="3 5" id="KW-0378">Hydrolase</keyword>
<dbReference type="CDD" id="cd00401">
    <property type="entry name" value="SAHH"/>
    <property type="match status" value="1"/>
</dbReference>
<gene>
    <name evidence="5" type="primary">ahcY</name>
    <name evidence="11" type="ORF">G5C33_09860</name>
</gene>
<evidence type="ECO:0000313" key="12">
    <source>
        <dbReference type="Proteomes" id="UP000501568"/>
    </source>
</evidence>
<feature type="binding site" evidence="5 7">
    <location>
        <begin position="336"/>
        <end position="338"/>
    </location>
    <ligand>
        <name>NAD(+)</name>
        <dbReference type="ChEBI" id="CHEBI:57540"/>
    </ligand>
</feature>
<dbReference type="SUPFAM" id="SSF52283">
    <property type="entry name" value="Formate/glycerate dehydrogenase catalytic domain-like"/>
    <property type="match status" value="1"/>
</dbReference>
<evidence type="ECO:0000256" key="6">
    <source>
        <dbReference type="PIRSR" id="PIRSR001109-1"/>
    </source>
</evidence>
<dbReference type="EC" id="3.13.2.1" evidence="5"/>
<feature type="binding site" evidence="5">
    <location>
        <begin position="257"/>
        <end position="262"/>
    </location>
    <ligand>
        <name>NAD(+)</name>
        <dbReference type="ChEBI" id="CHEBI:57540"/>
    </ligand>
</feature>
<dbReference type="GO" id="GO:0005829">
    <property type="term" value="C:cytosol"/>
    <property type="evidence" value="ECO:0007669"/>
    <property type="project" value="TreeGrafter"/>
</dbReference>
<dbReference type="Proteomes" id="UP000501568">
    <property type="component" value="Chromosome"/>
</dbReference>
<dbReference type="SUPFAM" id="SSF51735">
    <property type="entry name" value="NAD(P)-binding Rossmann-fold domains"/>
    <property type="match status" value="1"/>
</dbReference>
<accession>A0A6G6Y644</accession>
<feature type="binding site" evidence="5 6">
    <location>
        <position position="227"/>
    </location>
    <ligand>
        <name>substrate</name>
    </ligand>
</feature>
<evidence type="ECO:0000256" key="3">
    <source>
        <dbReference type="ARBA" id="ARBA00022801"/>
    </source>
</evidence>
<dbReference type="PANTHER" id="PTHR23420:SF0">
    <property type="entry name" value="ADENOSYLHOMOCYSTEINASE"/>
    <property type="match status" value="1"/>
</dbReference>
<dbReference type="GO" id="GO:0004013">
    <property type="term" value="F:adenosylhomocysteinase activity"/>
    <property type="evidence" value="ECO:0007669"/>
    <property type="project" value="UniProtKB-UniRule"/>
</dbReference>
<dbReference type="KEGG" id="spzr:G5C33_09860"/>
<feature type="binding site" evidence="5 7">
    <location>
        <position position="381"/>
    </location>
    <ligand>
        <name>NAD(+)</name>
        <dbReference type="ChEBI" id="CHEBI:57540"/>
    </ligand>
</feature>
<dbReference type="PIRSF" id="PIRSF001109">
    <property type="entry name" value="Ad_hcy_hydrolase"/>
    <property type="match status" value="1"/>
</dbReference>
<comment type="subcellular location">
    <subcellularLocation>
        <location evidence="5">Cytoplasm</location>
    </subcellularLocation>
</comment>
<dbReference type="SMART" id="SM00996">
    <property type="entry name" value="AdoHcyase"/>
    <property type="match status" value="1"/>
</dbReference>
<dbReference type="Gene3D" id="3.40.50.1480">
    <property type="entry name" value="Adenosylhomocysteinase-like"/>
    <property type="match status" value="1"/>
</dbReference>
<feature type="domain" description="S-adenosyl-L-homocysteine hydrolase NAD binding" evidence="10">
    <location>
        <begin position="228"/>
        <end position="387"/>
    </location>
</feature>
<reference evidence="11 12" key="1">
    <citation type="submission" date="2020-02" db="EMBL/GenBank/DDBJ databases">
        <authorList>
            <person name="Zheng R.K."/>
            <person name="Sun C.M."/>
        </authorList>
    </citation>
    <scope>NUCLEOTIDE SEQUENCE [LARGE SCALE GENOMIC DNA]</scope>
    <source>
        <strain evidence="12">zrk23</strain>
    </source>
</reference>
<dbReference type="PROSITE" id="PS00739">
    <property type="entry name" value="ADOHCYASE_2"/>
    <property type="match status" value="1"/>
</dbReference>
<keyword evidence="4 5" id="KW-0520">NAD</keyword>
<evidence type="ECO:0000256" key="1">
    <source>
        <dbReference type="ARBA" id="ARBA00007122"/>
    </source>
</evidence>
<evidence type="ECO:0000256" key="9">
    <source>
        <dbReference type="RuleBase" id="RU004166"/>
    </source>
</evidence>
<feature type="binding site" evidence="7">
    <location>
        <begin position="259"/>
        <end position="264"/>
    </location>
    <ligand>
        <name>NAD(+)</name>
        <dbReference type="ChEBI" id="CHEBI:57540"/>
    </ligand>
</feature>
<keyword evidence="5" id="KW-0963">Cytoplasm</keyword>
<comment type="function">
    <text evidence="5">May play a key role in the regulation of the intracellular concentration of adenosylhomocysteine.</text>
</comment>
<dbReference type="InterPro" id="IPR000043">
    <property type="entry name" value="Adenosylhomocysteinase-like"/>
</dbReference>
<feature type="binding site" evidence="5 6">
    <location>
        <position position="223"/>
    </location>
    <ligand>
        <name>substrate</name>
    </ligand>
</feature>
<dbReference type="Pfam" id="PF00670">
    <property type="entry name" value="AdoHcyase_NAD"/>
    <property type="match status" value="1"/>
</dbReference>
<feature type="binding site" evidence="5 6">
    <location>
        <position position="134"/>
    </location>
    <ligand>
        <name>substrate</name>
    </ligand>
</feature>
<feature type="binding site" evidence="7">
    <location>
        <position position="388"/>
    </location>
    <ligand>
        <name>NAD(+)</name>
        <dbReference type="ChEBI" id="CHEBI:57540"/>
    </ligand>
</feature>
<comment type="cofactor">
    <cofactor evidence="5 7 8">
        <name>NAD(+)</name>
        <dbReference type="ChEBI" id="CHEBI:57540"/>
    </cofactor>
    <text evidence="5 7 8">Binds 1 NAD(+) per subunit.</text>
</comment>
<name>A0A6G6Y644_9SPHN</name>
<evidence type="ECO:0000256" key="2">
    <source>
        <dbReference type="ARBA" id="ARBA00022563"/>
    </source>
</evidence>
<dbReference type="InterPro" id="IPR042172">
    <property type="entry name" value="Adenosylhomocyst_ase-like_sf"/>
</dbReference>
<evidence type="ECO:0000256" key="5">
    <source>
        <dbReference type="HAMAP-Rule" id="MF_00563"/>
    </source>
</evidence>
<comment type="pathway">
    <text evidence="5 8">Amino-acid biosynthesis; L-homocysteine biosynthesis; L-homocysteine from S-adenosyl-L-homocysteine: step 1/1.</text>
</comment>
<dbReference type="FunFam" id="3.40.50.720:FF:000004">
    <property type="entry name" value="Adenosylhomocysteinase"/>
    <property type="match status" value="1"/>
</dbReference>
<dbReference type="GO" id="GO:0006730">
    <property type="term" value="P:one-carbon metabolic process"/>
    <property type="evidence" value="ECO:0007669"/>
    <property type="project" value="UniProtKB-UniRule"/>
</dbReference>
<dbReference type="PANTHER" id="PTHR23420">
    <property type="entry name" value="ADENOSYLHOMOCYSTEINASE"/>
    <property type="match status" value="1"/>
</dbReference>
<evidence type="ECO:0000256" key="8">
    <source>
        <dbReference type="RuleBase" id="RU000548"/>
    </source>
</evidence>
<feature type="binding site" evidence="5">
    <location>
        <position position="228"/>
    </location>
    <ligand>
        <name>NAD(+)</name>
        <dbReference type="ChEBI" id="CHEBI:57540"/>
    </ligand>
</feature>
<keyword evidence="12" id="KW-1185">Reference proteome</keyword>
<dbReference type="NCBIfam" id="NF004005">
    <property type="entry name" value="PRK05476.2-3"/>
    <property type="match status" value="1"/>
</dbReference>
<evidence type="ECO:0000259" key="10">
    <source>
        <dbReference type="SMART" id="SM00997"/>
    </source>
</evidence>
<feature type="binding site" evidence="5 7">
    <location>
        <begin position="194"/>
        <end position="196"/>
    </location>
    <ligand>
        <name>NAD(+)</name>
        <dbReference type="ChEBI" id="CHEBI:57540"/>
    </ligand>
</feature>
<keyword evidence="2 5" id="KW-0554">One-carbon metabolism</keyword>
<dbReference type="GO" id="GO:0071269">
    <property type="term" value="P:L-homocysteine biosynthetic process"/>
    <property type="evidence" value="ECO:0007669"/>
    <property type="project" value="UniProtKB-UniRule"/>
</dbReference>
<dbReference type="Pfam" id="PF05221">
    <property type="entry name" value="AdoHcyase"/>
    <property type="match status" value="1"/>
</dbReference>
<feature type="binding site" evidence="5">
    <location>
        <position position="315"/>
    </location>
    <ligand>
        <name>NAD(+)</name>
        <dbReference type="ChEBI" id="CHEBI:57540"/>
    </ligand>
</feature>
<feature type="binding site" evidence="5 6">
    <location>
        <position position="60"/>
    </location>
    <ligand>
        <name>substrate</name>
    </ligand>
</feature>
<dbReference type="RefSeq" id="WP_165327057.1">
    <property type="nucleotide sequence ID" value="NZ_CP049109.1"/>
</dbReference>
<dbReference type="AlphaFoldDB" id="A0A6G6Y644"/>